<reference evidence="4 5" key="1">
    <citation type="submission" date="2023-07" db="EMBL/GenBank/DDBJ databases">
        <title>Alkalimonas sp., MEB108 novel, alkaliphilic bacterium isolated from Lonar Lake, India.</title>
        <authorList>
            <person name="Joshi A."/>
            <person name="Thite S."/>
        </authorList>
    </citation>
    <scope>NUCLEOTIDE SEQUENCE [LARGE SCALE GENOMIC DNA]</scope>
    <source>
        <strain evidence="4 5">MEB108</strain>
    </source>
</reference>
<organism evidence="4 5">
    <name type="scientific">Alkalimonas cellulosilytica</name>
    <dbReference type="NCBI Taxonomy" id="3058395"/>
    <lineage>
        <taxon>Bacteria</taxon>
        <taxon>Pseudomonadati</taxon>
        <taxon>Pseudomonadota</taxon>
        <taxon>Gammaproteobacteria</taxon>
        <taxon>Alkalimonas</taxon>
    </lineage>
</organism>
<dbReference type="InterPro" id="IPR042188">
    <property type="entry name" value="MmgE/PrpD_sf_2"/>
</dbReference>
<dbReference type="InterPro" id="IPR005656">
    <property type="entry name" value="MmgE_PrpD"/>
</dbReference>
<dbReference type="PANTHER" id="PTHR16943:SF8">
    <property type="entry name" value="2-METHYLCITRATE DEHYDRATASE"/>
    <property type="match status" value="1"/>
</dbReference>
<dbReference type="PANTHER" id="PTHR16943">
    <property type="entry name" value="2-METHYLCITRATE DEHYDRATASE-RELATED"/>
    <property type="match status" value="1"/>
</dbReference>
<evidence type="ECO:0000259" key="3">
    <source>
        <dbReference type="Pfam" id="PF19305"/>
    </source>
</evidence>
<comment type="caution">
    <text evidence="4">The sequence shown here is derived from an EMBL/GenBank/DDBJ whole genome shotgun (WGS) entry which is preliminary data.</text>
</comment>
<keyword evidence="5" id="KW-1185">Reference proteome</keyword>
<proteinExistence type="inferred from homology"/>
<name>A0ABU7J9B1_9GAMM</name>
<evidence type="ECO:0000313" key="5">
    <source>
        <dbReference type="Proteomes" id="UP001336314"/>
    </source>
</evidence>
<dbReference type="Pfam" id="PF19305">
    <property type="entry name" value="MmgE_PrpD_C"/>
    <property type="match status" value="1"/>
</dbReference>
<sequence length="468" mass="50128">MTSAMSSAASTVNSSAIDAILDHLTSVTYERLPDSSILAAKVFLKDSFAVALSGSRVPTVAAVKQAVQGWGQGQQAQVWATGEWLPAGNAALINGFQIHNQEWDAVHEKAVVHPMATIVSALVAYAQQHELTGKQLLLGLILAVDVATLIGSCVTSGLRFFRPACCGALGVAAGISAMLGLSREQTHQALGIAYSQLSGTMQAHVEGSPMLAMQIGINARAAMHAVDLARAGFTGPKDILEGPFGYFKLYEQSYQLSELFDRLGRQHQIEQISHKPYPTGRAGHGAVDAILTLQQQHRFSAADIEQIYITAPPLILRLVDRPVRADMDSSYAKLCQGYIAACALLHGQVSVTDFDEAALRDSERLALANRVSMALSDCSDPNALAPIDVKLRLKGGSELGLFLPAVLGHPQRPLSPDQQQQKFLAAVASCVVPYSPQDWQQLINAIDQLEQLANSSDLVSLLISPTHR</sequence>
<protein>
    <submittedName>
        <fullName evidence="4">MmgE/PrpD family protein</fullName>
    </submittedName>
</protein>
<evidence type="ECO:0000313" key="4">
    <source>
        <dbReference type="EMBL" id="MEE2002912.1"/>
    </source>
</evidence>
<comment type="similarity">
    <text evidence="1">Belongs to the PrpD family.</text>
</comment>
<gene>
    <name evidence="4" type="ORF">QWY20_15755</name>
</gene>
<feature type="domain" description="MmgE/PrpD N-terminal" evidence="2">
    <location>
        <begin position="21"/>
        <end position="255"/>
    </location>
</feature>
<evidence type="ECO:0000256" key="1">
    <source>
        <dbReference type="ARBA" id="ARBA00006174"/>
    </source>
</evidence>
<dbReference type="Gene3D" id="1.10.4100.10">
    <property type="entry name" value="2-methylcitrate dehydratase PrpD"/>
    <property type="match status" value="1"/>
</dbReference>
<evidence type="ECO:0000259" key="2">
    <source>
        <dbReference type="Pfam" id="PF03972"/>
    </source>
</evidence>
<dbReference type="InterPro" id="IPR045337">
    <property type="entry name" value="MmgE_PrpD_C"/>
</dbReference>
<dbReference type="SUPFAM" id="SSF103378">
    <property type="entry name" value="2-methylcitrate dehydratase PrpD"/>
    <property type="match status" value="1"/>
</dbReference>
<dbReference type="RefSeq" id="WP_330129959.1">
    <property type="nucleotide sequence ID" value="NZ_JAUHLI010000018.1"/>
</dbReference>
<dbReference type="InterPro" id="IPR045336">
    <property type="entry name" value="MmgE_PrpD_N"/>
</dbReference>
<dbReference type="InterPro" id="IPR036148">
    <property type="entry name" value="MmgE/PrpD_sf"/>
</dbReference>
<accession>A0ABU7J9B1</accession>
<dbReference type="EMBL" id="JAUHLI010000018">
    <property type="protein sequence ID" value="MEE2002912.1"/>
    <property type="molecule type" value="Genomic_DNA"/>
</dbReference>
<dbReference type="InterPro" id="IPR042183">
    <property type="entry name" value="MmgE/PrpD_sf_1"/>
</dbReference>
<dbReference type="Gene3D" id="3.30.1330.120">
    <property type="entry name" value="2-methylcitrate dehydratase PrpD"/>
    <property type="match status" value="1"/>
</dbReference>
<feature type="domain" description="MmgE/PrpD C-terminal" evidence="3">
    <location>
        <begin position="277"/>
        <end position="433"/>
    </location>
</feature>
<dbReference type="Pfam" id="PF03972">
    <property type="entry name" value="MmgE_PrpD_N"/>
    <property type="match status" value="1"/>
</dbReference>
<dbReference type="Proteomes" id="UP001336314">
    <property type="component" value="Unassembled WGS sequence"/>
</dbReference>